<sequence length="553" mass="57389">MKPWAWRALLVLLGAALVAGRTGGRASGASSTQSSSSSSSSSSSTQKSSSGGVVQPAIMGGEDTAPGQWPTVVRFVATSGLGFCGGTLISSRIVMTSAACFVDANGQFIAGRYNPLVGDRGGLNLGWLMLQLLRYMEDRRAIRTWVHAGEQGLGGTGRFGVELAGGYNATTFQNDIALLLLDRAVSRTPAALPPETRKPSMPYRAGTTVTAVGWGDDGSGTAPAILQQVALQLQSLSACNVAWAGELPSFTTNTMICAGSPPKNLKASCEGDGGNGLFVLSRTGPPVVLGVTSYGVSCQQVKQGAIAGKPGAYTNVAQLVPWIKKSMDCIFSPVSNACRAQVYGDPTVVGFDGSRFTLGGAPGNRVTLLTGSYSACIDAATGVPTTCTVPTVTNFWMRGRLIAGPSSQGTWAAPATGGRPLPTTALESMSLQFGDSLWVYVQQRQLYAVVQNVPVRPGTQVPTWSGTVAFPAARQGEPRRVDIRKRGILITVEQPWVPSRKGGQYATWLDVYVTMTNIPNALGGVLGATYPALLPASAAGSGGAVRAAFKGMA</sequence>
<dbReference type="InterPro" id="IPR001314">
    <property type="entry name" value="Peptidase_S1A"/>
</dbReference>
<proteinExistence type="predicted"/>
<dbReference type="CDD" id="cd00190">
    <property type="entry name" value="Tryp_SPc"/>
    <property type="match status" value="1"/>
</dbReference>
<evidence type="ECO:0000313" key="5">
    <source>
        <dbReference type="EMBL" id="KAI7836322.1"/>
    </source>
</evidence>
<dbReference type="EMBL" id="JADXDR010000194">
    <property type="protein sequence ID" value="KAI7836322.1"/>
    <property type="molecule type" value="Genomic_DNA"/>
</dbReference>
<dbReference type="GO" id="GO:0006508">
    <property type="term" value="P:proteolysis"/>
    <property type="evidence" value="ECO:0007669"/>
    <property type="project" value="InterPro"/>
</dbReference>
<feature type="signal peptide" evidence="3">
    <location>
        <begin position="1"/>
        <end position="20"/>
    </location>
</feature>
<dbReference type="GO" id="GO:0004252">
    <property type="term" value="F:serine-type endopeptidase activity"/>
    <property type="evidence" value="ECO:0007669"/>
    <property type="project" value="InterPro"/>
</dbReference>
<dbReference type="PROSITE" id="PS50240">
    <property type="entry name" value="TRYPSIN_DOM"/>
    <property type="match status" value="1"/>
</dbReference>
<dbReference type="InterPro" id="IPR001254">
    <property type="entry name" value="Trypsin_dom"/>
</dbReference>
<comment type="caution">
    <text evidence="5">The sequence shown here is derived from an EMBL/GenBank/DDBJ whole genome shotgun (WGS) entry which is preliminary data.</text>
</comment>
<protein>
    <recommendedName>
        <fullName evidence="4">Peptidase S1 domain-containing protein</fullName>
    </recommendedName>
</protein>
<evidence type="ECO:0000313" key="6">
    <source>
        <dbReference type="Proteomes" id="UP001205105"/>
    </source>
</evidence>
<evidence type="ECO:0000256" key="1">
    <source>
        <dbReference type="ARBA" id="ARBA00023157"/>
    </source>
</evidence>
<dbReference type="PANTHER" id="PTHR24253">
    <property type="entry name" value="TRANSMEMBRANE PROTEASE SERINE"/>
    <property type="match status" value="1"/>
</dbReference>
<dbReference type="AlphaFoldDB" id="A0AAD5DEV5"/>
<dbReference type="InterPro" id="IPR009003">
    <property type="entry name" value="Peptidase_S1_PA"/>
</dbReference>
<keyword evidence="6" id="KW-1185">Reference proteome</keyword>
<feature type="chain" id="PRO_5041939610" description="Peptidase S1 domain-containing protein" evidence="3">
    <location>
        <begin position="21"/>
        <end position="553"/>
    </location>
</feature>
<feature type="domain" description="Peptidase S1" evidence="4">
    <location>
        <begin position="58"/>
        <end position="328"/>
    </location>
</feature>
<dbReference type="PRINTS" id="PR00722">
    <property type="entry name" value="CHYMOTRYPSIN"/>
</dbReference>
<reference evidence="5" key="1">
    <citation type="submission" date="2020-11" db="EMBL/GenBank/DDBJ databases">
        <title>Chlorella ohadii genome sequencing and assembly.</title>
        <authorList>
            <person name="Murik O."/>
            <person name="Treves H."/>
            <person name="Kedem I."/>
            <person name="Shotland Y."/>
            <person name="Kaplan A."/>
        </authorList>
    </citation>
    <scope>NUCLEOTIDE SEQUENCE</scope>
    <source>
        <strain evidence="5">1</strain>
    </source>
</reference>
<dbReference type="Proteomes" id="UP001205105">
    <property type="component" value="Unassembled WGS sequence"/>
</dbReference>
<dbReference type="PANTHER" id="PTHR24253:SF103">
    <property type="entry name" value="TRANSMEMBRANE PROTEASE SERINE 7"/>
    <property type="match status" value="1"/>
</dbReference>
<dbReference type="Pfam" id="PF00089">
    <property type="entry name" value="Trypsin"/>
    <property type="match status" value="2"/>
</dbReference>
<evidence type="ECO:0000259" key="4">
    <source>
        <dbReference type="PROSITE" id="PS50240"/>
    </source>
</evidence>
<keyword evidence="1" id="KW-1015">Disulfide bond</keyword>
<accession>A0AAD5DEV5</accession>
<evidence type="ECO:0000256" key="2">
    <source>
        <dbReference type="SAM" id="MobiDB-lite"/>
    </source>
</evidence>
<dbReference type="InterPro" id="IPR043504">
    <property type="entry name" value="Peptidase_S1_PA_chymotrypsin"/>
</dbReference>
<dbReference type="SMART" id="SM00020">
    <property type="entry name" value="Tryp_SPc"/>
    <property type="match status" value="1"/>
</dbReference>
<evidence type="ECO:0000256" key="3">
    <source>
        <dbReference type="SAM" id="SignalP"/>
    </source>
</evidence>
<feature type="region of interest" description="Disordered" evidence="2">
    <location>
        <begin position="26"/>
        <end position="65"/>
    </location>
</feature>
<organism evidence="5 6">
    <name type="scientific">Chlorella ohadii</name>
    <dbReference type="NCBI Taxonomy" id="2649997"/>
    <lineage>
        <taxon>Eukaryota</taxon>
        <taxon>Viridiplantae</taxon>
        <taxon>Chlorophyta</taxon>
        <taxon>core chlorophytes</taxon>
        <taxon>Trebouxiophyceae</taxon>
        <taxon>Chlorellales</taxon>
        <taxon>Chlorellaceae</taxon>
        <taxon>Chlorella clade</taxon>
        <taxon>Chlorella</taxon>
    </lineage>
</organism>
<name>A0AAD5DEV5_9CHLO</name>
<dbReference type="SUPFAM" id="SSF50494">
    <property type="entry name" value="Trypsin-like serine proteases"/>
    <property type="match status" value="1"/>
</dbReference>
<gene>
    <name evidence="5" type="ORF">COHA_009830</name>
</gene>
<keyword evidence="3" id="KW-0732">Signal</keyword>
<dbReference type="Gene3D" id="2.40.10.10">
    <property type="entry name" value="Trypsin-like serine proteases"/>
    <property type="match status" value="1"/>
</dbReference>
<feature type="compositionally biased region" description="Low complexity" evidence="2">
    <location>
        <begin position="27"/>
        <end position="52"/>
    </location>
</feature>